<dbReference type="SMART" id="SM00967">
    <property type="entry name" value="SpoU_sub_bind"/>
    <property type="match status" value="1"/>
</dbReference>
<dbReference type="SUPFAM" id="SSF55315">
    <property type="entry name" value="L30e-like"/>
    <property type="match status" value="1"/>
</dbReference>
<dbReference type="InterPro" id="IPR051259">
    <property type="entry name" value="rRNA_Methyltransferase"/>
</dbReference>
<dbReference type="InterPro" id="IPR029064">
    <property type="entry name" value="Ribosomal_eL30-like_sf"/>
</dbReference>
<keyword evidence="2 5" id="KW-0489">Methyltransferase</keyword>
<sequence>MTLITSPSNPRISKLQTLHTARGRKKSGSFLLEGPHLLETLLNAQLWPQEVYYQPALLQRTLEGAALLERLLHAPSSQLIEVSERVIEALGDAQTSQGVVSVLPLDALDPATIQRRRRPSARPCLLILDDIADPGNMGTILRTALAANVERVLLTPHCVDCYSPKVVRSAAGAHVLLPVEINLSWEAIANRVSEHCGRHPRVLLAEAGCDQQYYMQDLVQPFALIVGNEAHGPGQQAHALSTLSISIPLANEVESLNVAMATGIILYEAVRQQAIQSGSSQ</sequence>
<dbReference type="InterPro" id="IPR013123">
    <property type="entry name" value="SpoU_subst-bd"/>
</dbReference>
<dbReference type="Pfam" id="PF00588">
    <property type="entry name" value="SpoU_methylase"/>
    <property type="match status" value="1"/>
</dbReference>
<dbReference type="GO" id="GO:0008168">
    <property type="term" value="F:methyltransferase activity"/>
    <property type="evidence" value="ECO:0007669"/>
    <property type="project" value="UniProtKB-KW"/>
</dbReference>
<feature type="domain" description="RNA 2-O ribose methyltransferase substrate binding" evidence="4">
    <location>
        <begin position="31"/>
        <end position="109"/>
    </location>
</feature>
<name>A0ABQ6FU60_9CHLR</name>
<dbReference type="CDD" id="cd18095">
    <property type="entry name" value="SpoU-like_rRNA-MTase"/>
    <property type="match status" value="1"/>
</dbReference>
<evidence type="ECO:0000256" key="2">
    <source>
        <dbReference type="ARBA" id="ARBA00022603"/>
    </source>
</evidence>
<dbReference type="PANTHER" id="PTHR43191:SF2">
    <property type="entry name" value="RRNA METHYLTRANSFERASE 3, MITOCHONDRIAL"/>
    <property type="match status" value="1"/>
</dbReference>
<dbReference type="PANTHER" id="PTHR43191">
    <property type="entry name" value="RRNA METHYLTRANSFERASE 3"/>
    <property type="match status" value="1"/>
</dbReference>
<evidence type="ECO:0000313" key="5">
    <source>
        <dbReference type="EMBL" id="GLV57803.1"/>
    </source>
</evidence>
<dbReference type="Gene3D" id="3.30.1330.30">
    <property type="match status" value="1"/>
</dbReference>
<proteinExistence type="inferred from homology"/>
<organism evidence="5 6">
    <name type="scientific">Dictyobacter halimunensis</name>
    <dbReference type="NCBI Taxonomy" id="3026934"/>
    <lineage>
        <taxon>Bacteria</taxon>
        <taxon>Bacillati</taxon>
        <taxon>Chloroflexota</taxon>
        <taxon>Ktedonobacteria</taxon>
        <taxon>Ktedonobacterales</taxon>
        <taxon>Dictyobacteraceae</taxon>
        <taxon>Dictyobacter</taxon>
    </lineage>
</organism>
<reference evidence="5 6" key="1">
    <citation type="submission" date="2023-02" db="EMBL/GenBank/DDBJ databases">
        <title>Dictyobacter halimunensis sp. nov., a new member of the class Ktedonobacteria from forest soil in a geothermal area.</title>
        <authorList>
            <person name="Rachmania M.K."/>
            <person name="Ningsih F."/>
            <person name="Sakai Y."/>
            <person name="Yabe S."/>
            <person name="Yokota A."/>
            <person name="Sjamsuridzal W."/>
        </authorList>
    </citation>
    <scope>NUCLEOTIDE SEQUENCE [LARGE SCALE GENOMIC DNA]</scope>
    <source>
        <strain evidence="5 6">S3.2.2.5</strain>
    </source>
</reference>
<evidence type="ECO:0000256" key="1">
    <source>
        <dbReference type="ARBA" id="ARBA00007228"/>
    </source>
</evidence>
<keyword evidence="6" id="KW-1185">Reference proteome</keyword>
<dbReference type="Pfam" id="PF22435">
    <property type="entry name" value="MRM3-like_sub_bind"/>
    <property type="match status" value="1"/>
</dbReference>
<dbReference type="InterPro" id="IPR001537">
    <property type="entry name" value="SpoU_MeTrfase"/>
</dbReference>
<evidence type="ECO:0000256" key="3">
    <source>
        <dbReference type="ARBA" id="ARBA00022679"/>
    </source>
</evidence>
<gene>
    <name evidence="5" type="ORF">KDH_46380</name>
</gene>
<dbReference type="InterPro" id="IPR053888">
    <property type="entry name" value="MRM3-like_sub_bind"/>
</dbReference>
<dbReference type="InterPro" id="IPR029026">
    <property type="entry name" value="tRNA_m1G_MTases_N"/>
</dbReference>
<dbReference type="GO" id="GO:0032259">
    <property type="term" value="P:methylation"/>
    <property type="evidence" value="ECO:0007669"/>
    <property type="project" value="UniProtKB-KW"/>
</dbReference>
<dbReference type="Proteomes" id="UP001344906">
    <property type="component" value="Unassembled WGS sequence"/>
</dbReference>
<dbReference type="InterPro" id="IPR029028">
    <property type="entry name" value="Alpha/beta_knot_MTases"/>
</dbReference>
<dbReference type="EMBL" id="BSRI01000002">
    <property type="protein sequence ID" value="GLV57803.1"/>
    <property type="molecule type" value="Genomic_DNA"/>
</dbReference>
<comment type="caution">
    <text evidence="5">The sequence shown here is derived from an EMBL/GenBank/DDBJ whole genome shotgun (WGS) entry which is preliminary data.</text>
</comment>
<protein>
    <submittedName>
        <fullName evidence="5">rRNA methyltransferase</fullName>
    </submittedName>
</protein>
<dbReference type="SUPFAM" id="SSF75217">
    <property type="entry name" value="alpha/beta knot"/>
    <property type="match status" value="1"/>
</dbReference>
<evidence type="ECO:0000313" key="6">
    <source>
        <dbReference type="Proteomes" id="UP001344906"/>
    </source>
</evidence>
<dbReference type="Gene3D" id="3.40.1280.10">
    <property type="match status" value="1"/>
</dbReference>
<comment type="similarity">
    <text evidence="1">Belongs to the class IV-like SAM-binding methyltransferase superfamily. RNA methyltransferase TrmH family.</text>
</comment>
<evidence type="ECO:0000259" key="4">
    <source>
        <dbReference type="SMART" id="SM00967"/>
    </source>
</evidence>
<accession>A0ABQ6FU60</accession>
<dbReference type="RefSeq" id="WP_338253853.1">
    <property type="nucleotide sequence ID" value="NZ_BSRI01000002.1"/>
</dbReference>
<keyword evidence="3" id="KW-0808">Transferase</keyword>